<feature type="compositionally biased region" description="Basic and acidic residues" evidence="1">
    <location>
        <begin position="108"/>
        <end position="140"/>
    </location>
</feature>
<reference evidence="3" key="1">
    <citation type="journal article" date="2020" name="J. Eukaryot. Microbiol.">
        <title>De novo Sequencing, Assembly and Annotation of the Transcriptome for the Free-Living Testate Amoeba Arcella intermedia.</title>
        <authorList>
            <person name="Ribeiro G.M."/>
            <person name="Porfirio-Sousa A.L."/>
            <person name="Maurer-Alcala X.X."/>
            <person name="Katz L.A."/>
            <person name="Lahr D.J.G."/>
        </authorList>
    </citation>
    <scope>NUCLEOTIDE SEQUENCE</scope>
</reference>
<feature type="domain" description="PUB" evidence="2">
    <location>
        <begin position="11"/>
        <end position="76"/>
    </location>
</feature>
<dbReference type="InterPro" id="IPR036339">
    <property type="entry name" value="PUB-like_dom_sf"/>
</dbReference>
<feature type="region of interest" description="Disordered" evidence="1">
    <location>
        <begin position="108"/>
        <end position="183"/>
    </location>
</feature>
<evidence type="ECO:0000256" key="1">
    <source>
        <dbReference type="SAM" id="MobiDB-lite"/>
    </source>
</evidence>
<dbReference type="InterPro" id="IPR018997">
    <property type="entry name" value="PUB_domain"/>
</dbReference>
<sequence length="183" mass="21007">MRRELHIPTLLATLETLSKVIHNILDHPDEDKYRKIPITNKAFAEKVTDRKGGKAFLLACGFLRKTMEGKDVWYLGQTGTDIAVLELARDEVVDKRKNEIHGAMLAEQRRDEREKAENAKRAEKVKRDFEEDRDEWEQRVEMTGGVKDSVAQDFVDRTERMNRGPSPELLGQGGNTLDDDNDN</sequence>
<dbReference type="GO" id="GO:0005737">
    <property type="term" value="C:cytoplasm"/>
    <property type="evidence" value="ECO:0007669"/>
    <property type="project" value="TreeGrafter"/>
</dbReference>
<dbReference type="Pfam" id="PF09409">
    <property type="entry name" value="PUB"/>
    <property type="match status" value="1"/>
</dbReference>
<dbReference type="PANTHER" id="PTHR23153">
    <property type="entry name" value="UBX-RELATED"/>
    <property type="match status" value="1"/>
</dbReference>
<dbReference type="AlphaFoldDB" id="A0A6B2LJG5"/>
<dbReference type="PANTHER" id="PTHR23153:SF38">
    <property type="entry name" value="UBX DOMAIN-CONTAINING PROTEIN 6"/>
    <property type="match status" value="1"/>
</dbReference>
<dbReference type="SUPFAM" id="SSF143503">
    <property type="entry name" value="PUG domain-like"/>
    <property type="match status" value="1"/>
</dbReference>
<dbReference type="CDD" id="cd09212">
    <property type="entry name" value="PUB"/>
    <property type="match status" value="1"/>
</dbReference>
<dbReference type="EMBL" id="GIBP01008166">
    <property type="protein sequence ID" value="NDV37135.1"/>
    <property type="molecule type" value="Transcribed_RNA"/>
</dbReference>
<evidence type="ECO:0000259" key="2">
    <source>
        <dbReference type="Pfam" id="PF09409"/>
    </source>
</evidence>
<evidence type="ECO:0000313" key="3">
    <source>
        <dbReference type="EMBL" id="NDV37135.1"/>
    </source>
</evidence>
<name>A0A6B2LJG5_9EUKA</name>
<dbReference type="Gene3D" id="1.20.58.2190">
    <property type="match status" value="1"/>
</dbReference>
<organism evidence="3">
    <name type="scientific">Arcella intermedia</name>
    <dbReference type="NCBI Taxonomy" id="1963864"/>
    <lineage>
        <taxon>Eukaryota</taxon>
        <taxon>Amoebozoa</taxon>
        <taxon>Tubulinea</taxon>
        <taxon>Elardia</taxon>
        <taxon>Arcellinida</taxon>
        <taxon>Sphaerothecina</taxon>
        <taxon>Arcellidae</taxon>
        <taxon>Arcella</taxon>
    </lineage>
</organism>
<protein>
    <recommendedName>
        <fullName evidence="2">PUB domain-containing protein</fullName>
    </recommendedName>
</protein>
<accession>A0A6B2LJG5</accession>
<dbReference type="SMART" id="SM00580">
    <property type="entry name" value="PUG"/>
    <property type="match status" value="1"/>
</dbReference>
<proteinExistence type="predicted"/>